<proteinExistence type="predicted"/>
<name>A0A162CZ75_9CRUS</name>
<feature type="compositionally biased region" description="Basic and acidic residues" evidence="1">
    <location>
        <begin position="44"/>
        <end position="56"/>
    </location>
</feature>
<evidence type="ECO:0000313" key="2">
    <source>
        <dbReference type="EMBL" id="KZS01234.1"/>
    </source>
</evidence>
<evidence type="ECO:0000256" key="1">
    <source>
        <dbReference type="SAM" id="MobiDB-lite"/>
    </source>
</evidence>
<comment type="caution">
    <text evidence="2">The sequence shown here is derived from an EMBL/GenBank/DDBJ whole genome shotgun (WGS) entry which is preliminary data.</text>
</comment>
<feature type="compositionally biased region" description="Basic and acidic residues" evidence="1">
    <location>
        <begin position="217"/>
        <end position="226"/>
    </location>
</feature>
<feature type="compositionally biased region" description="Basic residues" evidence="1">
    <location>
        <begin position="159"/>
        <end position="177"/>
    </location>
</feature>
<feature type="region of interest" description="Disordered" evidence="1">
    <location>
        <begin position="1"/>
        <end position="226"/>
    </location>
</feature>
<feature type="compositionally biased region" description="Low complexity" evidence="1">
    <location>
        <begin position="179"/>
        <end position="194"/>
    </location>
</feature>
<feature type="compositionally biased region" description="Basic and acidic residues" evidence="1">
    <location>
        <begin position="142"/>
        <end position="154"/>
    </location>
</feature>
<feature type="non-terminal residue" evidence="2">
    <location>
        <position position="1"/>
    </location>
</feature>
<gene>
    <name evidence="2" type="ORF">APZ42_002163</name>
</gene>
<sequence length="226" mass="25307">RALPARCHPAARPRGSRLRAQRHLTGRVHPRKPRGHPPPPGRPVEGRTHRPAEGRGRRIRGADGAPRGSRVAEARQGIHLPHLQRLRRRATLDEGSRGEAEVDRPRDVRALAVLRGLRQNLRPRTQRGRPAAPPVGGLQGPRPDRPADGQDRGTGRGRGILRRPPAHRRFQPARRVGKAPQPRLRPAGGPPARRAQGRRLHPQPPRLHPRPAQRRLHPGESLRRRK</sequence>
<dbReference type="AlphaFoldDB" id="A0A162CZ75"/>
<keyword evidence="3" id="KW-1185">Reference proteome</keyword>
<reference evidence="2 3" key="1">
    <citation type="submission" date="2016-03" db="EMBL/GenBank/DDBJ databases">
        <title>EvidentialGene: Evidence-directed Construction of Genes on Genomes.</title>
        <authorList>
            <person name="Gilbert D.G."/>
            <person name="Choi J.-H."/>
            <person name="Mockaitis K."/>
            <person name="Colbourne J."/>
            <person name="Pfrender M."/>
        </authorList>
    </citation>
    <scope>NUCLEOTIDE SEQUENCE [LARGE SCALE GENOMIC DNA]</scope>
    <source>
        <strain evidence="2 3">Xinb3</strain>
        <tissue evidence="2">Complete organism</tissue>
    </source>
</reference>
<feature type="compositionally biased region" description="Basic residues" evidence="1">
    <location>
        <begin position="9"/>
        <end position="35"/>
    </location>
</feature>
<dbReference type="EMBL" id="LRGB01007299">
    <property type="protein sequence ID" value="KZS01234.1"/>
    <property type="molecule type" value="Genomic_DNA"/>
</dbReference>
<accession>A0A162CZ75</accession>
<feature type="compositionally biased region" description="Basic residues" evidence="1">
    <location>
        <begin position="195"/>
        <end position="216"/>
    </location>
</feature>
<protein>
    <submittedName>
        <fullName evidence="2">Uncharacterized protein</fullName>
    </submittedName>
</protein>
<feature type="compositionally biased region" description="Basic and acidic residues" evidence="1">
    <location>
        <begin position="90"/>
        <end position="109"/>
    </location>
</feature>
<organism evidence="2 3">
    <name type="scientific">Daphnia magna</name>
    <dbReference type="NCBI Taxonomy" id="35525"/>
    <lineage>
        <taxon>Eukaryota</taxon>
        <taxon>Metazoa</taxon>
        <taxon>Ecdysozoa</taxon>
        <taxon>Arthropoda</taxon>
        <taxon>Crustacea</taxon>
        <taxon>Branchiopoda</taxon>
        <taxon>Diplostraca</taxon>
        <taxon>Cladocera</taxon>
        <taxon>Anomopoda</taxon>
        <taxon>Daphniidae</taxon>
        <taxon>Daphnia</taxon>
    </lineage>
</organism>
<evidence type="ECO:0000313" key="3">
    <source>
        <dbReference type="Proteomes" id="UP000076858"/>
    </source>
</evidence>
<feature type="non-terminal residue" evidence="2">
    <location>
        <position position="226"/>
    </location>
</feature>
<dbReference type="Proteomes" id="UP000076858">
    <property type="component" value="Unassembled WGS sequence"/>
</dbReference>